<protein>
    <submittedName>
        <fullName evidence="2">Uncharacterized protein</fullName>
    </submittedName>
</protein>
<evidence type="ECO:0000313" key="2">
    <source>
        <dbReference type="EMBL" id="KNZ53753.1"/>
    </source>
</evidence>
<organism evidence="2 3">
    <name type="scientific">Puccinia sorghi</name>
    <dbReference type="NCBI Taxonomy" id="27349"/>
    <lineage>
        <taxon>Eukaryota</taxon>
        <taxon>Fungi</taxon>
        <taxon>Dikarya</taxon>
        <taxon>Basidiomycota</taxon>
        <taxon>Pucciniomycotina</taxon>
        <taxon>Pucciniomycetes</taxon>
        <taxon>Pucciniales</taxon>
        <taxon>Pucciniaceae</taxon>
        <taxon>Puccinia</taxon>
    </lineage>
</organism>
<reference evidence="2 3" key="1">
    <citation type="submission" date="2015-08" db="EMBL/GenBank/DDBJ databases">
        <title>Next Generation Sequencing and Analysis of the Genome of Puccinia sorghi L Schw, the Causal Agent of Maize Common Rust.</title>
        <authorList>
            <person name="Rochi L."/>
            <person name="Burguener G."/>
            <person name="Darino M."/>
            <person name="Turjanski A."/>
            <person name="Kreff E."/>
            <person name="Dieguez M.J."/>
            <person name="Sacco F."/>
        </authorList>
    </citation>
    <scope>NUCLEOTIDE SEQUENCE [LARGE SCALE GENOMIC DNA]</scope>
    <source>
        <strain evidence="2 3">RO10H11247</strain>
    </source>
</reference>
<gene>
    <name evidence="2" type="ORF">VP01_3143g3</name>
</gene>
<accession>A0A0L6UYY7</accession>
<dbReference type="EMBL" id="LAVV01008106">
    <property type="protein sequence ID" value="KNZ53753.1"/>
    <property type="molecule type" value="Genomic_DNA"/>
</dbReference>
<sequence>MPSAAATAETRSHPLAYISSTPSNPIFWWFFFIPPNDLVFYIEMMFYFTFSNIKNILWGFTEWQSIFCNAPTVGRDLGVKSHLFPLNLDTIHIFTFTDFETPGTRHKVNSICTHCLSRYKGAHFYLMRRIKIIILQDQIRIPGCFCCYSNHSPKLIQPIFDAQSLCILHNDCAKKSTYSNMELGWQLGWSMLHVNCRQLSKFFFEVLKMGLKSWSLNRIDITGPSSGKKQLCETLFGHKSQNFNITFSHFVSLLFCILRIISALFHRNYRLFSSYYPLFPQLLFHDTKRTSKVAIVSSLFPIFSASYSVFLGSYLNILELVSVSTVLDLASLYNAPLVFCGIFFLDFSSKTYFFHPAFMREWLILTPPPIF</sequence>
<comment type="caution">
    <text evidence="2">The sequence shown here is derived from an EMBL/GenBank/DDBJ whole genome shotgun (WGS) entry which is preliminary data.</text>
</comment>
<name>A0A0L6UYY7_9BASI</name>
<dbReference type="Proteomes" id="UP000037035">
    <property type="component" value="Unassembled WGS sequence"/>
</dbReference>
<feature type="transmembrane region" description="Helical" evidence="1">
    <location>
        <begin position="293"/>
        <end position="315"/>
    </location>
</feature>
<dbReference type="VEuPathDB" id="FungiDB:VP01_3143g3"/>
<proteinExistence type="predicted"/>
<keyword evidence="3" id="KW-1185">Reference proteome</keyword>
<keyword evidence="1" id="KW-1133">Transmembrane helix</keyword>
<dbReference type="AlphaFoldDB" id="A0A0L6UYY7"/>
<feature type="transmembrane region" description="Helical" evidence="1">
    <location>
        <begin position="247"/>
        <end position="265"/>
    </location>
</feature>
<keyword evidence="1" id="KW-0812">Transmembrane</keyword>
<evidence type="ECO:0000256" key="1">
    <source>
        <dbReference type="SAM" id="Phobius"/>
    </source>
</evidence>
<keyword evidence="1" id="KW-0472">Membrane</keyword>
<evidence type="ECO:0000313" key="3">
    <source>
        <dbReference type="Proteomes" id="UP000037035"/>
    </source>
</evidence>